<evidence type="ECO:0000259" key="8">
    <source>
        <dbReference type="PROSITE" id="PS50071"/>
    </source>
</evidence>
<feature type="domain" description="Homeobox" evidence="8">
    <location>
        <begin position="167"/>
        <end position="185"/>
    </location>
</feature>
<dbReference type="GO" id="GO:0000981">
    <property type="term" value="F:DNA-binding transcription factor activity, RNA polymerase II-specific"/>
    <property type="evidence" value="ECO:0007669"/>
    <property type="project" value="TreeGrafter"/>
</dbReference>
<reference evidence="9" key="2">
    <citation type="submission" date="2025-08" db="UniProtKB">
        <authorList>
            <consortium name="Ensembl"/>
        </authorList>
    </citation>
    <scope>IDENTIFICATION</scope>
</reference>
<dbReference type="InterPro" id="IPR009057">
    <property type="entry name" value="Homeodomain-like_sf"/>
</dbReference>
<evidence type="ECO:0000256" key="6">
    <source>
        <dbReference type="RuleBase" id="RU000682"/>
    </source>
</evidence>
<dbReference type="GO" id="GO:0005634">
    <property type="term" value="C:nucleus"/>
    <property type="evidence" value="ECO:0007669"/>
    <property type="project" value="UniProtKB-SubCell"/>
</dbReference>
<evidence type="ECO:0000256" key="7">
    <source>
        <dbReference type="SAM" id="MobiDB-lite"/>
    </source>
</evidence>
<reference evidence="9" key="1">
    <citation type="submission" date="2020-07" db="EMBL/GenBank/DDBJ databases">
        <title>A long reads based de novo assembly of the rainbow trout Arlee double haploid line genome.</title>
        <authorList>
            <person name="Gao G."/>
            <person name="Palti Y."/>
        </authorList>
    </citation>
    <scope>NUCLEOTIDE SEQUENCE [LARGE SCALE GENOMIC DNA]</scope>
</reference>
<keyword evidence="5 6" id="KW-0238">DNA-binding</keyword>
<dbReference type="CDD" id="cd00086">
    <property type="entry name" value="homeodomain"/>
    <property type="match status" value="1"/>
</dbReference>
<evidence type="ECO:0000313" key="9">
    <source>
        <dbReference type="Ensembl" id="ENSOMYP00000123051.1"/>
    </source>
</evidence>
<accession>A0A8L0DIX8</accession>
<evidence type="ECO:0000256" key="5">
    <source>
        <dbReference type="PROSITE-ProRule" id="PRU00108"/>
    </source>
</evidence>
<evidence type="ECO:0000256" key="3">
    <source>
        <dbReference type="ARBA" id="ARBA00023015"/>
    </source>
</evidence>
<organism evidence="9 10">
    <name type="scientific">Oncorhynchus mykiss</name>
    <name type="common">Rainbow trout</name>
    <name type="synonym">Salmo gairdneri</name>
    <dbReference type="NCBI Taxonomy" id="8022"/>
    <lineage>
        <taxon>Eukaryota</taxon>
        <taxon>Metazoa</taxon>
        <taxon>Chordata</taxon>
        <taxon>Craniata</taxon>
        <taxon>Vertebrata</taxon>
        <taxon>Euteleostomi</taxon>
        <taxon>Actinopterygii</taxon>
        <taxon>Neopterygii</taxon>
        <taxon>Teleostei</taxon>
        <taxon>Protacanthopterygii</taxon>
        <taxon>Salmoniformes</taxon>
        <taxon>Salmonidae</taxon>
        <taxon>Salmoninae</taxon>
        <taxon>Oncorhynchus</taxon>
    </lineage>
</organism>
<keyword evidence="4" id="KW-0804">Transcription</keyword>
<dbReference type="GeneTree" id="ENSGT01000000221647"/>
<dbReference type="Pfam" id="PF00046">
    <property type="entry name" value="Homeodomain"/>
    <property type="match status" value="1"/>
</dbReference>
<keyword evidence="5 6" id="KW-0539">Nucleus</keyword>
<comment type="subcellular location">
    <subcellularLocation>
        <location evidence="1 5 6">Nucleus</location>
    </subcellularLocation>
</comment>
<feature type="compositionally biased region" description="Polar residues" evidence="7">
    <location>
        <begin position="1"/>
        <end position="14"/>
    </location>
</feature>
<feature type="region of interest" description="Disordered" evidence="7">
    <location>
        <begin position="205"/>
        <end position="227"/>
    </location>
</feature>
<keyword evidence="10" id="KW-1185">Reference proteome</keyword>
<dbReference type="SUPFAM" id="SSF46689">
    <property type="entry name" value="Homeodomain-like"/>
    <property type="match status" value="1"/>
</dbReference>
<dbReference type="PROSITE" id="PS50071">
    <property type="entry name" value="HOMEOBOX_2"/>
    <property type="match status" value="1"/>
</dbReference>
<proteinExistence type="predicted"/>
<feature type="DNA-binding region" description="Homeobox" evidence="5">
    <location>
        <begin position="169"/>
        <end position="186"/>
    </location>
</feature>
<evidence type="ECO:0000256" key="2">
    <source>
        <dbReference type="ARBA" id="ARBA00022473"/>
    </source>
</evidence>
<protein>
    <recommendedName>
        <fullName evidence="8">Homeobox domain-containing protein</fullName>
    </recommendedName>
</protein>
<reference evidence="9" key="3">
    <citation type="submission" date="2025-09" db="UniProtKB">
        <authorList>
            <consortium name="Ensembl"/>
        </authorList>
    </citation>
    <scope>IDENTIFICATION</scope>
</reference>
<dbReference type="Gene3D" id="1.10.10.60">
    <property type="entry name" value="Homeodomain-like"/>
    <property type="match status" value="1"/>
</dbReference>
<dbReference type="PANTHER" id="PTHR45946:SF5">
    <property type="entry name" value="HOMEOBOX PROTEIN HOX-B1"/>
    <property type="match status" value="1"/>
</dbReference>
<dbReference type="PANTHER" id="PTHR45946">
    <property type="entry name" value="HOMEOBOX PROTEIN ROUGH-RELATED"/>
    <property type="match status" value="1"/>
</dbReference>
<evidence type="ECO:0000313" key="10">
    <source>
        <dbReference type="Proteomes" id="UP000694395"/>
    </source>
</evidence>
<dbReference type="InterPro" id="IPR046327">
    <property type="entry name" value="HXA1/B1/D1"/>
</dbReference>
<evidence type="ECO:0000256" key="1">
    <source>
        <dbReference type="ARBA" id="ARBA00004123"/>
    </source>
</evidence>
<dbReference type="Ensembl" id="ENSOMYT00000068859.2">
    <property type="protein sequence ID" value="ENSOMYP00000123051.1"/>
    <property type="gene ID" value="ENSOMYG00000029235.2"/>
</dbReference>
<feature type="compositionally biased region" description="Low complexity" evidence="7">
    <location>
        <begin position="207"/>
        <end position="218"/>
    </location>
</feature>
<name>A0A8L0DIX8_ONCMY</name>
<feature type="region of interest" description="Disordered" evidence="7">
    <location>
        <begin position="1"/>
        <end position="21"/>
    </location>
</feature>
<keyword evidence="5 6" id="KW-0371">Homeobox</keyword>
<sequence>MSSYLDYTSNTGGRTYSMPRPDTTIETMFTCPRLPIHAQQVIVMGPMGRFFGASHQPHHIDLQFGTTGNSVYCSPTGPNLDYGLHQYALNHEKERGFILSPVIPVSAMGTNMPPLDEGNSGPGSAPSIKRNPVKQVVPGQKNVIHTNFTTKQLIEADRVEIAAEEHNETQVKIWFQNRRMKQKKREKAGTVFIDTAAPANDVVEITPSSPDVSPSSKPKSNHFTNNI</sequence>
<dbReference type="Proteomes" id="UP000694395">
    <property type="component" value="Chromosome 20"/>
</dbReference>
<keyword evidence="3" id="KW-0805">Transcription regulation</keyword>
<dbReference type="SMART" id="SM00389">
    <property type="entry name" value="HOX"/>
    <property type="match status" value="1"/>
</dbReference>
<keyword evidence="2" id="KW-0217">Developmental protein</keyword>
<dbReference type="InterPro" id="IPR001356">
    <property type="entry name" value="HD"/>
</dbReference>
<evidence type="ECO:0000256" key="4">
    <source>
        <dbReference type="ARBA" id="ARBA00023163"/>
    </source>
</evidence>
<dbReference type="AlphaFoldDB" id="A0A8L0DIX8"/>
<dbReference type="GO" id="GO:0000978">
    <property type="term" value="F:RNA polymerase II cis-regulatory region sequence-specific DNA binding"/>
    <property type="evidence" value="ECO:0007669"/>
    <property type="project" value="TreeGrafter"/>
</dbReference>